<comment type="caution">
    <text evidence="2">The sequence shown here is derived from an EMBL/GenBank/DDBJ whole genome shotgun (WGS) entry which is preliminary data.</text>
</comment>
<feature type="region of interest" description="Disordered" evidence="1">
    <location>
        <begin position="19"/>
        <end position="87"/>
    </location>
</feature>
<dbReference type="OrthoDB" id="79687at2759"/>
<organism evidence="2 3">
    <name type="scientific">Paragonimus skrjabini miyazakii</name>
    <dbReference type="NCBI Taxonomy" id="59628"/>
    <lineage>
        <taxon>Eukaryota</taxon>
        <taxon>Metazoa</taxon>
        <taxon>Spiralia</taxon>
        <taxon>Lophotrochozoa</taxon>
        <taxon>Platyhelminthes</taxon>
        <taxon>Trematoda</taxon>
        <taxon>Digenea</taxon>
        <taxon>Plagiorchiida</taxon>
        <taxon>Troglotremata</taxon>
        <taxon>Troglotrematidae</taxon>
        <taxon>Paragonimus</taxon>
    </lineage>
</organism>
<dbReference type="EMBL" id="JTDE01000550">
    <property type="protein sequence ID" value="KAF7260952.1"/>
    <property type="molecule type" value="Genomic_DNA"/>
</dbReference>
<keyword evidence="3" id="KW-1185">Reference proteome</keyword>
<protein>
    <submittedName>
        <fullName evidence="2">Uncharacterized protein</fullName>
    </submittedName>
</protein>
<evidence type="ECO:0000313" key="2">
    <source>
        <dbReference type="EMBL" id="KAF7260952.1"/>
    </source>
</evidence>
<accession>A0A8S9Z226</accession>
<reference evidence="2" key="1">
    <citation type="submission" date="2019-07" db="EMBL/GenBank/DDBJ databases">
        <title>Annotation for the trematode Paragonimus miyazaki's.</title>
        <authorList>
            <person name="Choi Y.-J."/>
        </authorList>
    </citation>
    <scope>NUCLEOTIDE SEQUENCE</scope>
    <source>
        <strain evidence="2">Japan</strain>
    </source>
</reference>
<proteinExistence type="predicted"/>
<evidence type="ECO:0000313" key="3">
    <source>
        <dbReference type="Proteomes" id="UP000822476"/>
    </source>
</evidence>
<gene>
    <name evidence="2" type="ORF">EG68_01657</name>
</gene>
<dbReference type="AlphaFoldDB" id="A0A8S9Z226"/>
<feature type="compositionally biased region" description="Polar residues" evidence="1">
    <location>
        <begin position="57"/>
        <end position="71"/>
    </location>
</feature>
<sequence length="173" mass="18913">MARPDTRFAAPECLSLTTGWAEPSMGSRRMRPNPEGQATDYDRLSERVVVGGKIGKSPTTSLRLSADSGSPQVDRPVGEPSTSSLDSMLKDQEALTNSTHSNLGLNVGTTQNGVEGQTPATVERNPEISRAKQLSRDLNVSCISHSTSFIIQHVHRKIHEILLRLTTFVWFIS</sequence>
<name>A0A8S9Z226_9TREM</name>
<evidence type="ECO:0000256" key="1">
    <source>
        <dbReference type="SAM" id="MobiDB-lite"/>
    </source>
</evidence>
<dbReference type="Proteomes" id="UP000822476">
    <property type="component" value="Unassembled WGS sequence"/>
</dbReference>